<dbReference type="Proteomes" id="UP000295083">
    <property type="component" value="Unassembled WGS sequence"/>
</dbReference>
<accession>A0A4R8PN03</accession>
<organism evidence="1 2">
    <name type="scientific">Colletotrichum spinosum</name>
    <dbReference type="NCBI Taxonomy" id="1347390"/>
    <lineage>
        <taxon>Eukaryota</taxon>
        <taxon>Fungi</taxon>
        <taxon>Dikarya</taxon>
        <taxon>Ascomycota</taxon>
        <taxon>Pezizomycotina</taxon>
        <taxon>Sordariomycetes</taxon>
        <taxon>Hypocreomycetidae</taxon>
        <taxon>Glomerellales</taxon>
        <taxon>Glomerellaceae</taxon>
        <taxon>Colletotrichum</taxon>
        <taxon>Colletotrichum orbiculare species complex</taxon>
    </lineage>
</organism>
<name>A0A4R8PN03_9PEZI</name>
<dbReference type="Pfam" id="PF15891">
    <property type="entry name" value="Nuc_deoxyri_tr2"/>
    <property type="match status" value="1"/>
</dbReference>
<evidence type="ECO:0000313" key="1">
    <source>
        <dbReference type="EMBL" id="TDZ13730.1"/>
    </source>
</evidence>
<comment type="caution">
    <text evidence="1">The sequence shown here is derived from an EMBL/GenBank/DDBJ whole genome shotgun (WGS) entry which is preliminary data.</text>
</comment>
<evidence type="ECO:0008006" key="3">
    <source>
        <dbReference type="Google" id="ProtNLM"/>
    </source>
</evidence>
<gene>
    <name evidence="1" type="ORF">C8035_v009106</name>
</gene>
<proteinExistence type="predicted"/>
<keyword evidence="2" id="KW-1185">Reference proteome</keyword>
<reference evidence="1 2" key="1">
    <citation type="submission" date="2018-11" db="EMBL/GenBank/DDBJ databases">
        <title>Genome sequence and assembly of Colletotrichum spinosum.</title>
        <authorList>
            <person name="Gan P."/>
            <person name="Shirasu K."/>
        </authorList>
    </citation>
    <scope>NUCLEOTIDE SEQUENCE [LARGE SCALE GENOMIC DNA]</scope>
    <source>
        <strain evidence="1 2">CBS 515.97</strain>
    </source>
</reference>
<dbReference type="Gene3D" id="3.40.50.450">
    <property type="match status" value="1"/>
</dbReference>
<evidence type="ECO:0000313" key="2">
    <source>
        <dbReference type="Proteomes" id="UP000295083"/>
    </source>
</evidence>
<sequence length="160" mass="17774">MSSSLTVQKPPTPFSITGKSVFLAGSIEMGSAPDWQAALTETLCARLPSTTITVLNPRRGNWDGGWVQSIHNPQFKEQVDWELDAQDTCDVIAMYFSPGTKSPISLLELGLYAASGKIVVCCPEGFWRKGNVEIVCHRYGIKLCESMEEFEDEVTRRLQE</sequence>
<dbReference type="InterPro" id="IPR039470">
    <property type="entry name" value="Nuc_deoxyri_tr2"/>
</dbReference>
<dbReference type="AlphaFoldDB" id="A0A4R8PN03"/>
<dbReference type="EMBL" id="QAPG01010711">
    <property type="protein sequence ID" value="TDZ13730.1"/>
    <property type="molecule type" value="Genomic_DNA"/>
</dbReference>
<protein>
    <recommendedName>
        <fullName evidence="3">Nucleoside 2-deoxyribosyltransferase domain-containing protein</fullName>
    </recommendedName>
</protein>